<keyword evidence="5 6" id="KW-0408">Iron</keyword>
<dbReference type="PANTHER" id="PTHR24305">
    <property type="entry name" value="CYTOCHROME P450"/>
    <property type="match status" value="1"/>
</dbReference>
<comment type="similarity">
    <text evidence="2 7">Belongs to the cytochrome P450 family.</text>
</comment>
<dbReference type="InterPro" id="IPR017972">
    <property type="entry name" value="Cyt_P450_CS"/>
</dbReference>
<evidence type="ECO:0000313" key="9">
    <source>
        <dbReference type="Proteomes" id="UP000738349"/>
    </source>
</evidence>
<dbReference type="Pfam" id="PF00067">
    <property type="entry name" value="p450"/>
    <property type="match status" value="1"/>
</dbReference>
<evidence type="ECO:0000256" key="3">
    <source>
        <dbReference type="ARBA" id="ARBA00022617"/>
    </source>
</evidence>
<dbReference type="Proteomes" id="UP000738349">
    <property type="component" value="Unassembled WGS sequence"/>
</dbReference>
<dbReference type="FunFam" id="1.10.630.10:FF:000050">
    <property type="entry name" value="Cytochrome P450 monooxygenase"/>
    <property type="match status" value="1"/>
</dbReference>
<keyword evidence="4 6" id="KW-0479">Metal-binding</keyword>
<evidence type="ECO:0000256" key="1">
    <source>
        <dbReference type="ARBA" id="ARBA00001971"/>
    </source>
</evidence>
<proteinExistence type="inferred from homology"/>
<sequence length="523" mass="58925">MIFEYLIPQSFSSALLLLLAGVLLRLVVNKYGQGLNNIPGPWIAGFTDLWRLFVVRGRRAQEVHIELHQRYGPVVRLGPRAVSIGDPEAIKIIYSAGAGFSKSSFYPVQQALAKGKRLETMFNTANEAYHAKLRRSVSNAYAMSTLVTFEAFVDSTSTEFLKQLKLRFANRPGDDGICDLGAWLQYYAFDVIGELTYSKRLGFVEQGIDVGNIIRDLERFLDYVSWAGQMPFLDRLLMKNPAKIWLAKHGLLNASAPVADFAKGHIAERQREEELGEAKGSGLTSRRDFLNRFREARAKNPDFITEQLVLALTVANMFAGSDTTGITMRAAFYFLLKHPSTMEKLLDELSEQSKAGRFARDDGLVQWEEVRSLPYLSAVINEALRCHPAVGLTLERIVPPEGMTISGYSLPGGMIVGCSAWVLHRDTEVFGHDAAEFRPERWIEASPEKRNRMNNCLFSFGAGARTCIGKNISLLELYKLIPTILRIFEVELVNPDTTWELHNAWFVKQKGLHVRLKEREVMI</sequence>
<dbReference type="PRINTS" id="PR00463">
    <property type="entry name" value="EP450I"/>
</dbReference>
<dbReference type="Gene3D" id="1.10.630.10">
    <property type="entry name" value="Cytochrome P450"/>
    <property type="match status" value="1"/>
</dbReference>
<evidence type="ECO:0000256" key="6">
    <source>
        <dbReference type="PIRSR" id="PIRSR602401-1"/>
    </source>
</evidence>
<dbReference type="InterPro" id="IPR002401">
    <property type="entry name" value="Cyt_P450_E_grp-I"/>
</dbReference>
<dbReference type="InterPro" id="IPR050121">
    <property type="entry name" value="Cytochrome_P450_monoxygenase"/>
</dbReference>
<name>A0A9P9E1W3_9HYPO</name>
<dbReference type="InterPro" id="IPR001128">
    <property type="entry name" value="Cyt_P450"/>
</dbReference>
<dbReference type="GO" id="GO:0016705">
    <property type="term" value="F:oxidoreductase activity, acting on paired donors, with incorporation or reduction of molecular oxygen"/>
    <property type="evidence" value="ECO:0007669"/>
    <property type="project" value="InterPro"/>
</dbReference>
<dbReference type="AlphaFoldDB" id="A0A9P9E1W3"/>
<dbReference type="GO" id="GO:0005506">
    <property type="term" value="F:iron ion binding"/>
    <property type="evidence" value="ECO:0007669"/>
    <property type="project" value="InterPro"/>
</dbReference>
<evidence type="ECO:0000313" key="8">
    <source>
        <dbReference type="EMBL" id="KAH7129134.1"/>
    </source>
</evidence>
<comment type="cofactor">
    <cofactor evidence="1 6">
        <name>heme</name>
        <dbReference type="ChEBI" id="CHEBI:30413"/>
    </cofactor>
</comment>
<dbReference type="InterPro" id="IPR036396">
    <property type="entry name" value="Cyt_P450_sf"/>
</dbReference>
<gene>
    <name evidence="8" type="ORF">EDB81DRAFT_846070</name>
</gene>
<evidence type="ECO:0000256" key="2">
    <source>
        <dbReference type="ARBA" id="ARBA00010617"/>
    </source>
</evidence>
<dbReference type="EMBL" id="JAGMUV010000018">
    <property type="protein sequence ID" value="KAH7129134.1"/>
    <property type="molecule type" value="Genomic_DNA"/>
</dbReference>
<evidence type="ECO:0000256" key="5">
    <source>
        <dbReference type="ARBA" id="ARBA00023004"/>
    </source>
</evidence>
<reference evidence="8" key="1">
    <citation type="journal article" date="2021" name="Nat. Commun.">
        <title>Genetic determinants of endophytism in the Arabidopsis root mycobiome.</title>
        <authorList>
            <person name="Mesny F."/>
            <person name="Miyauchi S."/>
            <person name="Thiergart T."/>
            <person name="Pickel B."/>
            <person name="Atanasova L."/>
            <person name="Karlsson M."/>
            <person name="Huettel B."/>
            <person name="Barry K.W."/>
            <person name="Haridas S."/>
            <person name="Chen C."/>
            <person name="Bauer D."/>
            <person name="Andreopoulos W."/>
            <person name="Pangilinan J."/>
            <person name="LaButti K."/>
            <person name="Riley R."/>
            <person name="Lipzen A."/>
            <person name="Clum A."/>
            <person name="Drula E."/>
            <person name="Henrissat B."/>
            <person name="Kohler A."/>
            <person name="Grigoriev I.V."/>
            <person name="Martin F.M."/>
            <person name="Hacquard S."/>
        </authorList>
    </citation>
    <scope>NUCLEOTIDE SEQUENCE</scope>
    <source>
        <strain evidence="8">MPI-CAGE-AT-0147</strain>
    </source>
</reference>
<dbReference type="PROSITE" id="PS00086">
    <property type="entry name" value="CYTOCHROME_P450"/>
    <property type="match status" value="1"/>
</dbReference>
<evidence type="ECO:0000256" key="7">
    <source>
        <dbReference type="RuleBase" id="RU000461"/>
    </source>
</evidence>
<accession>A0A9P9E1W3</accession>
<dbReference type="GO" id="GO:0020037">
    <property type="term" value="F:heme binding"/>
    <property type="evidence" value="ECO:0007669"/>
    <property type="project" value="InterPro"/>
</dbReference>
<keyword evidence="7" id="KW-0560">Oxidoreductase</keyword>
<keyword evidence="9" id="KW-1185">Reference proteome</keyword>
<dbReference type="PANTHER" id="PTHR24305:SF232">
    <property type="entry name" value="P450, PUTATIVE (EUROFUNG)-RELATED"/>
    <property type="match status" value="1"/>
</dbReference>
<feature type="binding site" description="axial binding residue" evidence="6">
    <location>
        <position position="467"/>
    </location>
    <ligand>
        <name>heme</name>
        <dbReference type="ChEBI" id="CHEBI:30413"/>
    </ligand>
    <ligandPart>
        <name>Fe</name>
        <dbReference type="ChEBI" id="CHEBI:18248"/>
    </ligandPart>
</feature>
<dbReference type="PRINTS" id="PR00385">
    <property type="entry name" value="P450"/>
</dbReference>
<keyword evidence="3 6" id="KW-0349">Heme</keyword>
<evidence type="ECO:0000256" key="4">
    <source>
        <dbReference type="ARBA" id="ARBA00022723"/>
    </source>
</evidence>
<dbReference type="CDD" id="cd11060">
    <property type="entry name" value="CYP57A1-like"/>
    <property type="match status" value="1"/>
</dbReference>
<protein>
    <submittedName>
        <fullName evidence="8">Cytochrome P450</fullName>
    </submittedName>
</protein>
<dbReference type="GO" id="GO:0004497">
    <property type="term" value="F:monooxygenase activity"/>
    <property type="evidence" value="ECO:0007669"/>
    <property type="project" value="UniProtKB-KW"/>
</dbReference>
<comment type="caution">
    <text evidence="8">The sequence shown here is derived from an EMBL/GenBank/DDBJ whole genome shotgun (WGS) entry which is preliminary data.</text>
</comment>
<dbReference type="SUPFAM" id="SSF48264">
    <property type="entry name" value="Cytochrome P450"/>
    <property type="match status" value="1"/>
</dbReference>
<keyword evidence="7" id="KW-0503">Monooxygenase</keyword>
<organism evidence="8 9">
    <name type="scientific">Dactylonectria macrodidyma</name>
    <dbReference type="NCBI Taxonomy" id="307937"/>
    <lineage>
        <taxon>Eukaryota</taxon>
        <taxon>Fungi</taxon>
        <taxon>Dikarya</taxon>
        <taxon>Ascomycota</taxon>
        <taxon>Pezizomycotina</taxon>
        <taxon>Sordariomycetes</taxon>
        <taxon>Hypocreomycetidae</taxon>
        <taxon>Hypocreales</taxon>
        <taxon>Nectriaceae</taxon>
        <taxon>Dactylonectria</taxon>
    </lineage>
</organism>
<dbReference type="OrthoDB" id="3934656at2759"/>